<gene>
    <name evidence="2" type="ORF">HK57_00543</name>
</gene>
<evidence type="ECO:0000313" key="2">
    <source>
        <dbReference type="EMBL" id="KIA75682.1"/>
    </source>
</evidence>
<dbReference type="AlphaFoldDB" id="A0A0C1E2D0"/>
<reference evidence="2 3" key="1">
    <citation type="submission" date="2014-11" db="EMBL/GenBank/DDBJ databases">
        <title>Genomics derived discovery of secondary metabolites biosynthetic gene clusters in Aspergillus ustus.</title>
        <authorList>
            <person name="Pi B."/>
            <person name="Dai F."/>
            <person name="Song X."/>
            <person name="Zhu C."/>
            <person name="Li H."/>
            <person name="Yu D."/>
        </authorList>
    </citation>
    <scope>NUCLEOTIDE SEQUENCE [LARGE SCALE GENOMIC DNA]</scope>
    <source>
        <strain evidence="2 3">3.3904</strain>
    </source>
</reference>
<dbReference type="EMBL" id="JOMC01000063">
    <property type="protein sequence ID" value="KIA75682.1"/>
    <property type="molecule type" value="Genomic_DNA"/>
</dbReference>
<feature type="region of interest" description="Disordered" evidence="1">
    <location>
        <begin position="273"/>
        <end position="298"/>
    </location>
</feature>
<comment type="caution">
    <text evidence="2">The sequence shown here is derived from an EMBL/GenBank/DDBJ whole genome shotgun (WGS) entry which is preliminary data.</text>
</comment>
<keyword evidence="3" id="KW-1185">Reference proteome</keyword>
<organism evidence="2 3">
    <name type="scientific">Aspergillus ustus</name>
    <dbReference type="NCBI Taxonomy" id="40382"/>
    <lineage>
        <taxon>Eukaryota</taxon>
        <taxon>Fungi</taxon>
        <taxon>Dikarya</taxon>
        <taxon>Ascomycota</taxon>
        <taxon>Pezizomycotina</taxon>
        <taxon>Eurotiomycetes</taxon>
        <taxon>Eurotiomycetidae</taxon>
        <taxon>Eurotiales</taxon>
        <taxon>Aspergillaceae</taxon>
        <taxon>Aspergillus</taxon>
        <taxon>Aspergillus subgen. Nidulantes</taxon>
    </lineage>
</organism>
<evidence type="ECO:0000256" key="1">
    <source>
        <dbReference type="SAM" id="MobiDB-lite"/>
    </source>
</evidence>
<dbReference type="Proteomes" id="UP000053475">
    <property type="component" value="Unassembled WGS sequence"/>
</dbReference>
<protein>
    <submittedName>
        <fullName evidence="2">Uncharacterized protein</fullName>
    </submittedName>
</protein>
<sequence>MTNNRQSTPPIQHGCDKLRAAYDALQLEICSRGDDSLCTVWQKRVELGICFFEDFCDDFGVYDSGAGSLDTRASGGSAQHVQDIVEKLGKILHGVNRCHTLMAEYNHLRKELDVRALEKKSMASMGHAQTTTPFLFVHSTGPTHVHRRDETVKTEIRRHIMVDIGRARRKTPRNPTVEMVMQQPLSSGAGIRSANMNRRRYREDHRQQQQHQQVISSRIKKMKDDPRASFLTAPEHPFWDQHPLVVLERQWEMDMFSAYGIAFVVSEGRRRMGRSNNKSETKQHAVSSSSGRTLTSPEMLSAVARAPEKRFDTIALERSIGTVACIEAKLAHADSSVATAERVVRGVIASICYNSVPNAYTTIVLSCLRDLGAAAACIESRATSGKLGEDLGAVYHDDAYEEQEGEEESIGLLLNPIAHRLLSVSPTAGRCTKTTNALLSSPSNHGHRHTSITSAIRLGQILWIIAVKRRYRAYPGPSSSSTSSPALVYAKPLLSLLTDERVWAGDAVLPSVRLWLLVLCSLSLSSFPPTSSSSSFASAIDDEWTVVVDAIRDVMRRWELDSWTDVLAYVCHMPWVSTLFEPLLVGLRDEIDDHQ</sequence>
<feature type="compositionally biased region" description="Polar residues" evidence="1">
    <location>
        <begin position="284"/>
        <end position="298"/>
    </location>
</feature>
<name>A0A0C1E2D0_ASPUT</name>
<evidence type="ECO:0000313" key="3">
    <source>
        <dbReference type="Proteomes" id="UP000053475"/>
    </source>
</evidence>
<proteinExistence type="predicted"/>
<accession>A0A0C1E2D0</accession>